<organism evidence="2 3">
    <name type="scientific">Serendipita vermifera MAFF 305830</name>
    <dbReference type="NCBI Taxonomy" id="933852"/>
    <lineage>
        <taxon>Eukaryota</taxon>
        <taxon>Fungi</taxon>
        <taxon>Dikarya</taxon>
        <taxon>Basidiomycota</taxon>
        <taxon>Agaricomycotina</taxon>
        <taxon>Agaricomycetes</taxon>
        <taxon>Sebacinales</taxon>
        <taxon>Serendipitaceae</taxon>
        <taxon>Serendipita</taxon>
    </lineage>
</organism>
<evidence type="ECO:0000256" key="1">
    <source>
        <dbReference type="SAM" id="MobiDB-lite"/>
    </source>
</evidence>
<dbReference type="Gene3D" id="1.10.287.700">
    <property type="entry name" value="Helix hairpin bin"/>
    <property type="match status" value="1"/>
</dbReference>
<dbReference type="AlphaFoldDB" id="A0A0C2WD77"/>
<dbReference type="STRING" id="933852.A0A0C2WD77"/>
<accession>A0A0C2WD77</accession>
<dbReference type="InterPro" id="IPR001058">
    <property type="entry name" value="Synuclein"/>
</dbReference>
<proteinExistence type="predicted"/>
<feature type="compositionally biased region" description="Basic and acidic residues" evidence="1">
    <location>
        <begin position="14"/>
        <end position="45"/>
    </location>
</feature>
<evidence type="ECO:0000313" key="2">
    <source>
        <dbReference type="EMBL" id="KIM24438.1"/>
    </source>
</evidence>
<sequence>MPSMATSAKRQARFSRDDSTRVLENATRKLVDDKPMTSRRSADERSLQRRGFFDNVGNAFKGAFNTVKNGVNRATNGVKNVAQKAANGVKNAANKAVNGVKNVANKAANGVKKVVKTVKQGAKNVIKKVQHGVKTAVKWVKKNGAPIAKFGLKITSAAVSLASKAAKFIPAPVVNKLVSTGLQATSMAINKASDAIPAKLDPKLQTGVKVLDIVKDPIHALAEKVGGKGGQALGALATVVDGL</sequence>
<reference evidence="3" key="2">
    <citation type="submission" date="2015-01" db="EMBL/GenBank/DDBJ databases">
        <title>Evolutionary Origins and Diversification of the Mycorrhizal Mutualists.</title>
        <authorList>
            <consortium name="DOE Joint Genome Institute"/>
            <consortium name="Mycorrhizal Genomics Consortium"/>
            <person name="Kohler A."/>
            <person name="Kuo A."/>
            <person name="Nagy L.G."/>
            <person name="Floudas D."/>
            <person name="Copeland A."/>
            <person name="Barry K.W."/>
            <person name="Cichocki N."/>
            <person name="Veneault-Fourrey C."/>
            <person name="LaButti K."/>
            <person name="Lindquist E.A."/>
            <person name="Lipzen A."/>
            <person name="Lundell T."/>
            <person name="Morin E."/>
            <person name="Murat C."/>
            <person name="Riley R."/>
            <person name="Ohm R."/>
            <person name="Sun H."/>
            <person name="Tunlid A."/>
            <person name="Henrissat B."/>
            <person name="Grigoriev I.V."/>
            <person name="Hibbett D.S."/>
            <person name="Martin F."/>
        </authorList>
    </citation>
    <scope>NUCLEOTIDE SEQUENCE [LARGE SCALE GENOMIC DNA]</scope>
    <source>
        <strain evidence="3">MAFF 305830</strain>
    </source>
</reference>
<gene>
    <name evidence="2" type="ORF">M408DRAFT_27096</name>
</gene>
<dbReference type="EMBL" id="KN824324">
    <property type="protein sequence ID" value="KIM24438.1"/>
    <property type="molecule type" value="Genomic_DNA"/>
</dbReference>
<keyword evidence="3" id="KW-1185">Reference proteome</keyword>
<evidence type="ECO:0000313" key="3">
    <source>
        <dbReference type="Proteomes" id="UP000054097"/>
    </source>
</evidence>
<dbReference type="SUPFAM" id="SSF118375">
    <property type="entry name" value="Synuclein"/>
    <property type="match status" value="1"/>
</dbReference>
<name>A0A0C2WD77_SERVB</name>
<feature type="region of interest" description="Disordered" evidence="1">
    <location>
        <begin position="1"/>
        <end position="45"/>
    </location>
</feature>
<dbReference type="Pfam" id="PF01387">
    <property type="entry name" value="Synuclein"/>
    <property type="match status" value="1"/>
</dbReference>
<dbReference type="Proteomes" id="UP000054097">
    <property type="component" value="Unassembled WGS sequence"/>
</dbReference>
<reference evidence="2 3" key="1">
    <citation type="submission" date="2014-04" db="EMBL/GenBank/DDBJ databases">
        <authorList>
            <consortium name="DOE Joint Genome Institute"/>
            <person name="Kuo A."/>
            <person name="Zuccaro A."/>
            <person name="Kohler A."/>
            <person name="Nagy L.G."/>
            <person name="Floudas D."/>
            <person name="Copeland A."/>
            <person name="Barry K.W."/>
            <person name="Cichocki N."/>
            <person name="Veneault-Fourrey C."/>
            <person name="LaButti K."/>
            <person name="Lindquist E.A."/>
            <person name="Lipzen A."/>
            <person name="Lundell T."/>
            <person name="Morin E."/>
            <person name="Murat C."/>
            <person name="Sun H."/>
            <person name="Tunlid A."/>
            <person name="Henrissat B."/>
            <person name="Grigoriev I.V."/>
            <person name="Hibbett D.S."/>
            <person name="Martin F."/>
            <person name="Nordberg H.P."/>
            <person name="Cantor M.N."/>
            <person name="Hua S.X."/>
        </authorList>
    </citation>
    <scope>NUCLEOTIDE SEQUENCE [LARGE SCALE GENOMIC DNA]</scope>
    <source>
        <strain evidence="2 3">MAFF 305830</strain>
    </source>
</reference>
<protein>
    <recommendedName>
        <fullName evidence="4">Senescence domain-containing protein</fullName>
    </recommendedName>
</protein>
<evidence type="ECO:0008006" key="4">
    <source>
        <dbReference type="Google" id="ProtNLM"/>
    </source>
</evidence>
<dbReference type="HOGENOM" id="CLU_1143137_0_0_1"/>